<protein>
    <submittedName>
        <fullName evidence="1">Uncharacterized protein</fullName>
    </submittedName>
</protein>
<organism evidence="1 2">
    <name type="scientific">Vibrio phage pVp-1</name>
    <dbReference type="NCBI Taxonomy" id="1150989"/>
    <lineage>
        <taxon>Viruses</taxon>
        <taxon>Duplodnaviria</taxon>
        <taxon>Heunggongvirae</taxon>
        <taxon>Uroviricota</taxon>
        <taxon>Caudoviricetes</taxon>
        <taxon>Demerecviridae</taxon>
        <taxon>Ermolyevavirinae</taxon>
        <taxon>Vipunavirus</taxon>
        <taxon>Vipunavirus pVp1</taxon>
    </lineage>
</organism>
<gene>
    <name evidence="1" type="ORF">pVp-1_0133</name>
</gene>
<dbReference type="KEGG" id="vg:14013399"/>
<reference evidence="1 2" key="1">
    <citation type="journal article" date="2012" name="J. Virol.">
        <title>Complete Genome Sequence of a Novel Marine Siphovirus, pVp-1, Infecting Vibrio parahaemolyticus.</title>
        <authorList>
            <person name="Kim J.H."/>
            <person name="Jun J.W."/>
            <person name="Choresca C.H."/>
            <person name="Shin S.P."/>
            <person name="Han J.E."/>
            <person name="Park S.C."/>
        </authorList>
    </citation>
    <scope>NUCLEOTIDE SEQUENCE [LARGE SCALE GENOMIC DNA]</scope>
</reference>
<proteinExistence type="predicted"/>
<accession>H6WXM4</accession>
<dbReference type="GeneID" id="14013399"/>
<evidence type="ECO:0000313" key="2">
    <source>
        <dbReference type="Proteomes" id="UP000007520"/>
    </source>
</evidence>
<keyword evidence="2" id="KW-1185">Reference proteome</keyword>
<sequence length="123" mass="13622">MSNQTQIIALGSLLEAGNAKSELQQKVSKLINVRFGWRVNDRISSKTLQTVIDLIENHGGKKLFNPSELDSLVYANKAAKLTVFSLLCEALKITELTERKNIMSIVTSGGEREFPVQVLKAFS</sequence>
<evidence type="ECO:0000313" key="1">
    <source>
        <dbReference type="EMBL" id="AFB83990.1"/>
    </source>
</evidence>
<dbReference type="Proteomes" id="UP000007520">
    <property type="component" value="Segment"/>
</dbReference>
<dbReference type="EMBL" id="JQ340389">
    <property type="protein sequence ID" value="AFB83990.1"/>
    <property type="molecule type" value="Genomic_DNA"/>
</dbReference>
<dbReference type="RefSeq" id="YP_007007956.1">
    <property type="nucleotide sequence ID" value="NC_019529.1"/>
</dbReference>
<name>H6WXM4_9CAUD</name>